<evidence type="ECO:0000313" key="2">
    <source>
        <dbReference type="Proteomes" id="UP000249464"/>
    </source>
</evidence>
<reference evidence="1 2" key="1">
    <citation type="submission" date="2016-11" db="EMBL/GenBank/DDBJ databases">
        <authorList>
            <person name="Jaros S."/>
            <person name="Januszkiewicz K."/>
            <person name="Wedrychowicz H."/>
        </authorList>
    </citation>
    <scope>NUCLEOTIDE SEQUENCE [LARGE SCALE GENOMIC DNA]</scope>
</reference>
<dbReference type="EMBL" id="FQNC01000017">
    <property type="protein sequence ID" value="SGY19904.1"/>
    <property type="molecule type" value="Genomic_DNA"/>
</dbReference>
<accession>A0A2X0LYH7</accession>
<dbReference type="Proteomes" id="UP000249464">
    <property type="component" value="Unassembled WGS sequence"/>
</dbReference>
<keyword evidence="2" id="KW-1185">Reference proteome</keyword>
<evidence type="ECO:0000313" key="1">
    <source>
        <dbReference type="EMBL" id="SGY19904.1"/>
    </source>
</evidence>
<sequence>MVGRRLTVPLLKRLYLMADSVTMDVSLATDITETILSIRAVTIDLHSLRSPMIVVDQRWLRPDPYRRLLNLACLKVLLSGGPEGRLWWMYQHTVVSAAPACGVGVPLRSHVQALW</sequence>
<dbReference type="AlphaFoldDB" id="A0A2X0LYH7"/>
<gene>
    <name evidence="1" type="primary">BQ5605_C017g08375</name>
    <name evidence="1" type="ORF">BQ5605_C017G08375</name>
</gene>
<proteinExistence type="predicted"/>
<organism evidence="1 2">
    <name type="scientific">Microbotryum silenes-dioicae</name>
    <dbReference type="NCBI Taxonomy" id="796604"/>
    <lineage>
        <taxon>Eukaryota</taxon>
        <taxon>Fungi</taxon>
        <taxon>Dikarya</taxon>
        <taxon>Basidiomycota</taxon>
        <taxon>Pucciniomycotina</taxon>
        <taxon>Microbotryomycetes</taxon>
        <taxon>Microbotryales</taxon>
        <taxon>Microbotryaceae</taxon>
        <taxon>Microbotryum</taxon>
    </lineage>
</organism>
<name>A0A2X0LYH7_9BASI</name>
<protein>
    <submittedName>
        <fullName evidence="1">BQ5605_C017g08375 protein</fullName>
    </submittedName>
</protein>